<dbReference type="SUPFAM" id="SSF52540">
    <property type="entry name" value="P-loop containing nucleoside triphosphate hydrolases"/>
    <property type="match status" value="1"/>
</dbReference>
<accession>A0A7V3RHH4</accession>
<dbReference type="GO" id="GO:0016740">
    <property type="term" value="F:transferase activity"/>
    <property type="evidence" value="ECO:0007669"/>
    <property type="project" value="UniProtKB-KW"/>
</dbReference>
<keyword evidence="9" id="KW-0460">Magnesium</keyword>
<keyword evidence="7" id="KW-0547">Nucleotide-binding</keyword>
<evidence type="ECO:0000313" key="11">
    <source>
        <dbReference type="EMBL" id="HGE78318.1"/>
    </source>
</evidence>
<dbReference type="GO" id="GO:0002949">
    <property type="term" value="P:tRNA threonylcarbamoyladenosine modification"/>
    <property type="evidence" value="ECO:0007669"/>
    <property type="project" value="InterPro"/>
</dbReference>
<organism evidence="11">
    <name type="scientific">candidate division WOR-3 bacterium</name>
    <dbReference type="NCBI Taxonomy" id="2052148"/>
    <lineage>
        <taxon>Bacteria</taxon>
        <taxon>Bacteria division WOR-3</taxon>
    </lineage>
</organism>
<dbReference type="AlphaFoldDB" id="A0A7V3RHH4"/>
<evidence type="ECO:0000256" key="7">
    <source>
        <dbReference type="ARBA" id="ARBA00022741"/>
    </source>
</evidence>
<keyword evidence="6" id="KW-0479">Metal-binding</keyword>
<dbReference type="PANTHER" id="PTHR33540:SF2">
    <property type="entry name" value="TRNA THREONYLCARBAMOYLADENOSINE BIOSYNTHESIS PROTEIN TSAE"/>
    <property type="match status" value="1"/>
</dbReference>
<evidence type="ECO:0000256" key="6">
    <source>
        <dbReference type="ARBA" id="ARBA00022723"/>
    </source>
</evidence>
<name>A0A7V3RHH4_UNCW3</name>
<keyword evidence="5" id="KW-0819">tRNA processing</keyword>
<dbReference type="InterPro" id="IPR003442">
    <property type="entry name" value="T6A_TsaE"/>
</dbReference>
<keyword evidence="8" id="KW-0067">ATP-binding</keyword>
<reference evidence="11" key="1">
    <citation type="journal article" date="2020" name="mSystems">
        <title>Genome- and Community-Level Interaction Insights into Carbon Utilization and Element Cycling Functions of Hydrothermarchaeota in Hydrothermal Sediment.</title>
        <authorList>
            <person name="Zhou Z."/>
            <person name="Liu Y."/>
            <person name="Xu W."/>
            <person name="Pan J."/>
            <person name="Luo Z.H."/>
            <person name="Li M."/>
        </authorList>
    </citation>
    <scope>NUCLEOTIDE SEQUENCE [LARGE SCALE GENOMIC DNA]</scope>
    <source>
        <strain evidence="11">SpSt-961</strain>
    </source>
</reference>
<keyword evidence="11" id="KW-0808">Transferase</keyword>
<evidence type="ECO:0000256" key="2">
    <source>
        <dbReference type="ARBA" id="ARBA00007599"/>
    </source>
</evidence>
<evidence type="ECO:0000256" key="3">
    <source>
        <dbReference type="ARBA" id="ARBA00019010"/>
    </source>
</evidence>
<protein>
    <recommendedName>
        <fullName evidence="3">tRNA threonylcarbamoyladenosine biosynthesis protein TsaE</fullName>
    </recommendedName>
    <alternativeName>
        <fullName evidence="10">t(6)A37 threonylcarbamoyladenosine biosynthesis protein TsaE</fullName>
    </alternativeName>
</protein>
<dbReference type="PANTHER" id="PTHR33540">
    <property type="entry name" value="TRNA THREONYLCARBAMOYLADENOSINE BIOSYNTHESIS PROTEIN TSAE"/>
    <property type="match status" value="1"/>
</dbReference>
<dbReference type="Pfam" id="PF02367">
    <property type="entry name" value="TsaE"/>
    <property type="match status" value="1"/>
</dbReference>
<dbReference type="GO" id="GO:0005524">
    <property type="term" value="F:ATP binding"/>
    <property type="evidence" value="ECO:0007669"/>
    <property type="project" value="UniProtKB-KW"/>
</dbReference>
<evidence type="ECO:0000256" key="5">
    <source>
        <dbReference type="ARBA" id="ARBA00022694"/>
    </source>
</evidence>
<dbReference type="EMBL" id="DTOZ01000131">
    <property type="protein sequence ID" value="HGE78318.1"/>
    <property type="molecule type" value="Genomic_DNA"/>
</dbReference>
<keyword evidence="4" id="KW-0963">Cytoplasm</keyword>
<evidence type="ECO:0000256" key="8">
    <source>
        <dbReference type="ARBA" id="ARBA00022840"/>
    </source>
</evidence>
<dbReference type="GO" id="GO:0046872">
    <property type="term" value="F:metal ion binding"/>
    <property type="evidence" value="ECO:0007669"/>
    <property type="project" value="UniProtKB-KW"/>
</dbReference>
<gene>
    <name evidence="11" type="primary">tsaE</name>
    <name evidence="11" type="ORF">ENX68_04880</name>
</gene>
<proteinExistence type="inferred from homology"/>
<sequence length="142" mass="16214">MVKKYITKSASDTIALGERVARRLKPGDVVFLVGELGSGKTTFAKGLCRGLGVRELVTSSSFVIVSEYKGRIRINHIDLYRLDERSSSLLPLNDYFIKDGITIIEWADRISDFARQNVSGFYVIFTTKKRNEREIRIEDIRH</sequence>
<evidence type="ECO:0000256" key="9">
    <source>
        <dbReference type="ARBA" id="ARBA00022842"/>
    </source>
</evidence>
<comment type="caution">
    <text evidence="11">The sequence shown here is derived from an EMBL/GenBank/DDBJ whole genome shotgun (WGS) entry which is preliminary data.</text>
</comment>
<evidence type="ECO:0000256" key="1">
    <source>
        <dbReference type="ARBA" id="ARBA00004496"/>
    </source>
</evidence>
<dbReference type="NCBIfam" id="TIGR00150">
    <property type="entry name" value="T6A_YjeE"/>
    <property type="match status" value="1"/>
</dbReference>
<dbReference type="InterPro" id="IPR027417">
    <property type="entry name" value="P-loop_NTPase"/>
</dbReference>
<evidence type="ECO:0000256" key="10">
    <source>
        <dbReference type="ARBA" id="ARBA00032441"/>
    </source>
</evidence>
<dbReference type="GO" id="GO:0005737">
    <property type="term" value="C:cytoplasm"/>
    <property type="evidence" value="ECO:0007669"/>
    <property type="project" value="UniProtKB-SubCell"/>
</dbReference>
<comment type="subcellular location">
    <subcellularLocation>
        <location evidence="1">Cytoplasm</location>
    </subcellularLocation>
</comment>
<comment type="similarity">
    <text evidence="2">Belongs to the TsaE family.</text>
</comment>
<dbReference type="Gene3D" id="3.40.50.300">
    <property type="entry name" value="P-loop containing nucleotide triphosphate hydrolases"/>
    <property type="match status" value="1"/>
</dbReference>
<evidence type="ECO:0000256" key="4">
    <source>
        <dbReference type="ARBA" id="ARBA00022490"/>
    </source>
</evidence>